<dbReference type="Proteomes" id="UP001234495">
    <property type="component" value="Unassembled WGS sequence"/>
</dbReference>
<evidence type="ECO:0000313" key="2">
    <source>
        <dbReference type="Proteomes" id="UP001234495"/>
    </source>
</evidence>
<accession>A0ABT9ZI96</accession>
<gene>
    <name evidence="1" type="ORF">J2S19_003285</name>
</gene>
<name>A0ABT9ZI96_9BACI</name>
<dbReference type="EMBL" id="JAUSUD010000017">
    <property type="protein sequence ID" value="MDQ0232000.1"/>
    <property type="molecule type" value="Genomic_DNA"/>
</dbReference>
<evidence type="ECO:0000313" key="1">
    <source>
        <dbReference type="EMBL" id="MDQ0232000.1"/>
    </source>
</evidence>
<protein>
    <submittedName>
        <fullName evidence="1">Uncharacterized protein</fullName>
    </submittedName>
</protein>
<organism evidence="1 2">
    <name type="scientific">Metabacillus malikii</name>
    <dbReference type="NCBI Taxonomy" id="1504265"/>
    <lineage>
        <taxon>Bacteria</taxon>
        <taxon>Bacillati</taxon>
        <taxon>Bacillota</taxon>
        <taxon>Bacilli</taxon>
        <taxon>Bacillales</taxon>
        <taxon>Bacillaceae</taxon>
        <taxon>Metabacillus</taxon>
    </lineage>
</organism>
<keyword evidence="2" id="KW-1185">Reference proteome</keyword>
<comment type="caution">
    <text evidence="1">The sequence shown here is derived from an EMBL/GenBank/DDBJ whole genome shotgun (WGS) entry which is preliminary data.</text>
</comment>
<sequence length="56" mass="6564">MVIVHEKNSNSICWITLSRMATDANVQHGYLAIDEDWSVLRFKSVNKNKKMTRKVR</sequence>
<proteinExistence type="predicted"/>
<reference evidence="1 2" key="1">
    <citation type="submission" date="2023-07" db="EMBL/GenBank/DDBJ databases">
        <title>Genomic Encyclopedia of Type Strains, Phase IV (KMG-IV): sequencing the most valuable type-strain genomes for metagenomic binning, comparative biology and taxonomic classification.</title>
        <authorList>
            <person name="Goeker M."/>
        </authorList>
    </citation>
    <scope>NUCLEOTIDE SEQUENCE [LARGE SCALE GENOMIC DNA]</scope>
    <source>
        <strain evidence="1 2">DSM 29005</strain>
    </source>
</reference>